<dbReference type="SUPFAM" id="SSF53300">
    <property type="entry name" value="vWA-like"/>
    <property type="match status" value="1"/>
</dbReference>
<feature type="domain" description="VWFA" evidence="6">
    <location>
        <begin position="504"/>
        <end position="689"/>
    </location>
</feature>
<dbReference type="RefSeq" id="WP_249863772.1">
    <property type="nucleotide sequence ID" value="NZ_CP027059.1"/>
</dbReference>
<evidence type="ECO:0000256" key="1">
    <source>
        <dbReference type="ARBA" id="ARBA00005799"/>
    </source>
</evidence>
<dbReference type="Pfam" id="PF17863">
    <property type="entry name" value="AAA_lid_2"/>
    <property type="match status" value="1"/>
</dbReference>
<dbReference type="InterPro" id="IPR036465">
    <property type="entry name" value="vWFA_dom_sf"/>
</dbReference>
<keyword evidence="3" id="KW-0067">ATP-binding</keyword>
<dbReference type="PANTHER" id="PTHR35023">
    <property type="entry name" value="CHELATASE-RELATED"/>
    <property type="match status" value="1"/>
</dbReference>
<organism evidence="7 8">
    <name type="scientific">Paenibacillus konkukensis</name>
    <dbReference type="NCBI Taxonomy" id="2020716"/>
    <lineage>
        <taxon>Bacteria</taxon>
        <taxon>Bacillati</taxon>
        <taxon>Bacillota</taxon>
        <taxon>Bacilli</taxon>
        <taxon>Bacillales</taxon>
        <taxon>Paenibacillaceae</taxon>
        <taxon>Paenibacillus</taxon>
    </lineage>
</organism>
<dbReference type="InterPro" id="IPR052989">
    <property type="entry name" value="Mg-chelatase_DI-like"/>
</dbReference>
<dbReference type="Pfam" id="PF13519">
    <property type="entry name" value="VWA_2"/>
    <property type="match status" value="1"/>
</dbReference>
<keyword evidence="8" id="KW-1185">Reference proteome</keyword>
<gene>
    <name evidence="7" type="primary">bchI_1</name>
    <name evidence="7" type="ORF">SK3146_00697</name>
</gene>
<dbReference type="Gene3D" id="3.40.50.410">
    <property type="entry name" value="von Willebrand factor, type A domain"/>
    <property type="match status" value="1"/>
</dbReference>
<dbReference type="GO" id="GO:0016851">
    <property type="term" value="F:magnesium chelatase activity"/>
    <property type="evidence" value="ECO:0007669"/>
    <property type="project" value="UniProtKB-EC"/>
</dbReference>
<feature type="compositionally biased region" description="Basic and acidic residues" evidence="5">
    <location>
        <begin position="329"/>
        <end position="341"/>
    </location>
</feature>
<evidence type="ECO:0000313" key="8">
    <source>
        <dbReference type="Proteomes" id="UP001057134"/>
    </source>
</evidence>
<dbReference type="PANTHER" id="PTHR35023:SF1">
    <property type="entry name" value="MG-PROTOPORPHYRIN IX CHELATASE"/>
    <property type="match status" value="1"/>
</dbReference>
<dbReference type="Proteomes" id="UP001057134">
    <property type="component" value="Chromosome"/>
</dbReference>
<feature type="region of interest" description="Disordered" evidence="5">
    <location>
        <begin position="302"/>
        <end position="401"/>
    </location>
</feature>
<keyword evidence="7" id="KW-0436">Ligase</keyword>
<feature type="compositionally biased region" description="Basic and acidic residues" evidence="5">
    <location>
        <begin position="377"/>
        <end position="395"/>
    </location>
</feature>
<dbReference type="InterPro" id="IPR003593">
    <property type="entry name" value="AAA+_ATPase"/>
</dbReference>
<keyword evidence="2" id="KW-0547">Nucleotide-binding</keyword>
<name>A0ABY4RGF6_9BACL</name>
<protein>
    <recommendedName>
        <fullName evidence="4">Mg-protoporphyrin IX chelatase</fullName>
    </recommendedName>
</protein>
<dbReference type="EMBL" id="CP027059">
    <property type="protein sequence ID" value="UQZ81541.1"/>
    <property type="molecule type" value="Genomic_DNA"/>
</dbReference>
<dbReference type="SMART" id="SM00327">
    <property type="entry name" value="VWA"/>
    <property type="match status" value="1"/>
</dbReference>
<dbReference type="InterPro" id="IPR002035">
    <property type="entry name" value="VWF_A"/>
</dbReference>
<reference evidence="7" key="2">
    <citation type="journal article" date="2021" name="J Anim Sci Technol">
        <title>Complete genome sequence of Paenibacillus konkukensis sp. nov. SK3146 as a potential probiotic strain.</title>
        <authorList>
            <person name="Jung H.I."/>
            <person name="Park S."/>
            <person name="Niu K.M."/>
            <person name="Lee S.W."/>
            <person name="Kothari D."/>
            <person name="Yi K.J."/>
            <person name="Kim S.K."/>
        </authorList>
    </citation>
    <scope>NUCLEOTIDE SEQUENCE</scope>
    <source>
        <strain evidence="7">SK3146</strain>
    </source>
</reference>
<dbReference type="CDD" id="cd01451">
    <property type="entry name" value="vWA_Magnesium_chelatase"/>
    <property type="match status" value="1"/>
</dbReference>
<dbReference type="SUPFAM" id="SSF52540">
    <property type="entry name" value="P-loop containing nucleoside triphosphate hydrolases"/>
    <property type="match status" value="1"/>
</dbReference>
<evidence type="ECO:0000256" key="3">
    <source>
        <dbReference type="ARBA" id="ARBA00022840"/>
    </source>
</evidence>
<dbReference type="CDD" id="cd00009">
    <property type="entry name" value="AAA"/>
    <property type="match status" value="1"/>
</dbReference>
<proteinExistence type="inferred from homology"/>
<evidence type="ECO:0000259" key="6">
    <source>
        <dbReference type="PROSITE" id="PS50234"/>
    </source>
</evidence>
<reference evidence="7" key="1">
    <citation type="submission" date="2018-02" db="EMBL/GenBank/DDBJ databases">
        <authorList>
            <person name="Kim S.-K."/>
            <person name="Jung H.-I."/>
            <person name="Lee S.-W."/>
        </authorList>
    </citation>
    <scope>NUCLEOTIDE SEQUENCE</scope>
    <source>
        <strain evidence="7">SK3146</strain>
    </source>
</reference>
<dbReference type="Gene3D" id="1.10.8.80">
    <property type="entry name" value="Magnesium chelatase subunit I, C-Terminal domain"/>
    <property type="match status" value="1"/>
</dbReference>
<dbReference type="InterPro" id="IPR027417">
    <property type="entry name" value="P-loop_NTPase"/>
</dbReference>
<evidence type="ECO:0000256" key="5">
    <source>
        <dbReference type="SAM" id="MobiDB-lite"/>
    </source>
</evidence>
<dbReference type="PROSITE" id="PS50234">
    <property type="entry name" value="VWFA"/>
    <property type="match status" value="1"/>
</dbReference>
<evidence type="ECO:0000313" key="7">
    <source>
        <dbReference type="EMBL" id="UQZ81541.1"/>
    </source>
</evidence>
<dbReference type="InterPro" id="IPR041702">
    <property type="entry name" value="BchD/ChlD_VWA"/>
</dbReference>
<dbReference type="InterPro" id="IPR041628">
    <property type="entry name" value="ChlI/MoxR_AAA_lid"/>
</dbReference>
<dbReference type="SMART" id="SM00382">
    <property type="entry name" value="AAA"/>
    <property type="match status" value="1"/>
</dbReference>
<dbReference type="Pfam" id="PF01078">
    <property type="entry name" value="Mg_chelatase"/>
    <property type="match status" value="1"/>
</dbReference>
<evidence type="ECO:0000256" key="4">
    <source>
        <dbReference type="ARBA" id="ARBA00030759"/>
    </source>
</evidence>
<dbReference type="Gene3D" id="3.40.50.300">
    <property type="entry name" value="P-loop containing nucleotide triphosphate hydrolases"/>
    <property type="match status" value="1"/>
</dbReference>
<feature type="region of interest" description="Disordered" evidence="5">
    <location>
        <begin position="414"/>
        <end position="446"/>
    </location>
</feature>
<accession>A0ABY4RGF6</accession>
<dbReference type="InterPro" id="IPR000523">
    <property type="entry name" value="Mg_chelatse_chII-like_cat_dom"/>
</dbReference>
<feature type="compositionally biased region" description="Basic and acidic residues" evidence="5">
    <location>
        <begin position="348"/>
        <end position="368"/>
    </location>
</feature>
<sequence length="690" mass="73880">MGTVDRGNELRMKRQAIEEAVAASLPFCAVEGQDRAKRALLLLAVHPGIGGLLLQGAPGTGKSVLARGLSRLLPEDEAAGPWKELPAHASEDRIAGSADWEEALRSGSRRAKKGLLAEADGGFLYIDAVNLLDDSALRIVLNAAASGQMELQREGVSAVHASRIALIACMDPGEGELPASVRDRFAIGVTMETVAERERRCEIIRRTLAFEANRAAFAAGCVAETEALRKRIAAARLRLPHIAAGRAELELAAAIAQEAGCDGHRAELALIGCARAAAAWEGCRAVEARHVQEAAAYALPHRMKRGGPEADAAGTDKPRRGETGGFARPAERAKPPAEPERAGACGETAEHRAAEEQAGRRGESRAPLDRSGSAGQRRAEREQDASAASQEHRPATGDMSRTARETVAAIGGTFEVRQPDWASPPSPKALRAASGKRDTSLAGTRQGRYVGASVPIGKPADLALDATLRAAAPYQRMYAEKERALVILPEHIRMKERRRKCGSTILFVVDASGSMGVRERMKAVKGAVLSLLKDAYLKRDRVGMVAFRGRKAELALDITRSVELAERCLREMPTGGKTPLAHALRKGGETLAAEMRKRREVSPILVLLSDCRANEGIGEEGMGTKQVWEECVRIGRAIAAAQIPLLIVDTEQGPVQLGQAHKLARSLGARYLKLEQLEGERIAAAVRKLM</sequence>
<evidence type="ECO:0000256" key="2">
    <source>
        <dbReference type="ARBA" id="ARBA00022741"/>
    </source>
</evidence>
<comment type="similarity">
    <text evidence="1">Belongs to the Mg-chelatase subunits D/I family.</text>
</comment>